<evidence type="ECO:0000256" key="11">
    <source>
        <dbReference type="ARBA" id="ARBA00068971"/>
    </source>
</evidence>
<sequence>MKIQTPPFELHDKRDVKMCIEKERLRRELEEEGEQWMATHQQQQEEIKNNENRREQWGDRRTPPLHGDRFDRPPYDDRPPFDDPYRRDPYYDRVDPYFDRRDPYYPDRRPYEYDPYSSRPHDYWYPDRYGAPPREPSPRLFVAPEVIDHGHKSSGLTDYPTDREPIEYKPPQVIDYGHGKSSDDAPPSSDMSHGFNPDSRQSYDRESDFSRDYYERDSRGRDNNRDSSRDGYGDYSSSSLSRDRDRDRDKNRDRDRERDRDRDRSSKSVHEPKVETVKIDDLLVPPGRKHRPPQIVVMLRGLPGSGKTYVGKLIKDKEVQHGGGAPRMLCLDDYFMTEVEKTEKDPETGKKVKKKVLEYEFEPELESSYRKNMYKSFKKTIDDGFFPFIIVDAVNEKERHFEEFWSYAKSKGFQVYIAEIQADVATCVKRNTHNRSQSEIEKVEMETEEDEKPEPKPDKRKKEESDEEEDVKFGEIKKSKWEVEPSGTQLDKLDGLIHHNKKIAPVHQSMEDFLQLPDDYDTRPLAPGQKRVRWADIEEKKIQSRRRDIGFVVGQTQRDWERITDDSYAERQLNRTKYF</sequence>
<keyword evidence="4" id="KW-1017">Isopeptide bond</keyword>
<evidence type="ECO:0000256" key="10">
    <source>
        <dbReference type="ARBA" id="ARBA00065932"/>
    </source>
</evidence>
<keyword evidence="8" id="KW-0539">Nucleus</keyword>
<dbReference type="GO" id="GO:0016607">
    <property type="term" value="C:nuclear speck"/>
    <property type="evidence" value="ECO:0007669"/>
    <property type="project" value="UniProtKB-SubCell"/>
</dbReference>
<reference evidence="14 15" key="1">
    <citation type="submission" date="2020-06" db="EMBL/GenBank/DDBJ databases">
        <authorList>
            <person name="Li R."/>
            <person name="Bekaert M."/>
        </authorList>
    </citation>
    <scope>NUCLEOTIDE SEQUENCE [LARGE SCALE GENOMIC DNA]</scope>
    <source>
        <strain evidence="15">wild</strain>
    </source>
</reference>
<feature type="compositionally biased region" description="Basic and acidic residues" evidence="13">
    <location>
        <begin position="241"/>
        <end position="276"/>
    </location>
</feature>
<evidence type="ECO:0000256" key="8">
    <source>
        <dbReference type="ARBA" id="ARBA00023242"/>
    </source>
</evidence>
<evidence type="ECO:0000256" key="9">
    <source>
        <dbReference type="ARBA" id="ARBA00058677"/>
    </source>
</evidence>
<evidence type="ECO:0000256" key="6">
    <source>
        <dbReference type="ARBA" id="ARBA00023015"/>
    </source>
</evidence>
<dbReference type="Pfam" id="PF13671">
    <property type="entry name" value="AAA_33"/>
    <property type="match status" value="1"/>
</dbReference>
<evidence type="ECO:0000256" key="3">
    <source>
        <dbReference type="ARBA" id="ARBA00022491"/>
    </source>
</evidence>
<evidence type="ECO:0000256" key="4">
    <source>
        <dbReference type="ARBA" id="ARBA00022499"/>
    </source>
</evidence>
<evidence type="ECO:0000256" key="5">
    <source>
        <dbReference type="ARBA" id="ARBA00022843"/>
    </source>
</evidence>
<feature type="compositionally biased region" description="Basic and acidic residues" evidence="13">
    <location>
        <begin position="43"/>
        <end position="112"/>
    </location>
</feature>
<evidence type="ECO:0000313" key="14">
    <source>
        <dbReference type="EMBL" id="CAC5390656.1"/>
    </source>
</evidence>
<dbReference type="PANTHER" id="PTHR13413">
    <property type="entry name" value="YLP MOTIF CONTAINING PROTEIN NUCLEAR PROTEIN ZAP"/>
    <property type="match status" value="1"/>
</dbReference>
<evidence type="ECO:0000256" key="7">
    <source>
        <dbReference type="ARBA" id="ARBA00023163"/>
    </source>
</evidence>
<keyword evidence="6" id="KW-0805">Transcription regulation</keyword>
<comment type="subunit">
    <text evidence="10">Interacts with PPP1CA and NCOA5. Forms a complex with ILF2, ILF3, KHDRBS1, RBMX, NCOA5 and PPP1CA.</text>
</comment>
<dbReference type="SUPFAM" id="SSF52540">
    <property type="entry name" value="P-loop containing nucleoside triphosphate hydrolases"/>
    <property type="match status" value="1"/>
</dbReference>
<feature type="region of interest" description="Disordered" evidence="13">
    <location>
        <begin position="30"/>
        <end position="276"/>
    </location>
</feature>
<keyword evidence="7" id="KW-0804">Transcription</keyword>
<evidence type="ECO:0000256" key="12">
    <source>
        <dbReference type="ARBA" id="ARBA00083294"/>
    </source>
</evidence>
<dbReference type="FunFam" id="3.40.50.300:FF:000399">
    <property type="entry name" value="YLP motif containing 1"/>
    <property type="match status" value="1"/>
</dbReference>
<protein>
    <recommendedName>
        <fullName evidence="11">YLP motif-containing protein 1</fullName>
    </recommendedName>
    <alternativeName>
        <fullName evidence="12">Nuclear protein ZAP3</fullName>
    </alternativeName>
</protein>
<accession>A0A6J8C577</accession>
<dbReference type="PANTHER" id="PTHR13413:SF0">
    <property type="entry name" value="YLP MOTIF-CONTAINING PROTEIN 1"/>
    <property type="match status" value="1"/>
</dbReference>
<keyword evidence="5" id="KW-0832">Ubl conjugation</keyword>
<evidence type="ECO:0000256" key="1">
    <source>
        <dbReference type="ARBA" id="ARBA00004324"/>
    </source>
</evidence>
<dbReference type="EMBL" id="CACVKT020004598">
    <property type="protein sequence ID" value="CAC5390656.1"/>
    <property type="molecule type" value="Genomic_DNA"/>
</dbReference>
<feature type="compositionally biased region" description="Basic and acidic residues" evidence="13">
    <location>
        <begin position="201"/>
        <end position="232"/>
    </location>
</feature>
<evidence type="ECO:0000256" key="13">
    <source>
        <dbReference type="SAM" id="MobiDB-lite"/>
    </source>
</evidence>
<dbReference type="GO" id="GO:0032204">
    <property type="term" value="P:regulation of telomere maintenance"/>
    <property type="evidence" value="ECO:0007669"/>
    <property type="project" value="TreeGrafter"/>
</dbReference>
<dbReference type="InterPro" id="IPR026314">
    <property type="entry name" value="YLP_motif_con_p1"/>
</dbReference>
<keyword evidence="15" id="KW-1185">Reference proteome</keyword>
<feature type="region of interest" description="Disordered" evidence="13">
    <location>
        <begin position="432"/>
        <end position="476"/>
    </location>
</feature>
<feature type="compositionally biased region" description="Basic and acidic residues" evidence="13">
    <location>
        <begin position="436"/>
        <end position="445"/>
    </location>
</feature>
<dbReference type="InterPro" id="IPR027417">
    <property type="entry name" value="P-loop_NTPase"/>
</dbReference>
<dbReference type="OrthoDB" id="513595at2759"/>
<gene>
    <name evidence="14" type="ORF">MCOR_25742</name>
</gene>
<proteinExistence type="predicted"/>
<evidence type="ECO:0000256" key="2">
    <source>
        <dbReference type="ARBA" id="ARBA00022481"/>
    </source>
</evidence>
<keyword evidence="3" id="KW-0678">Repressor</keyword>
<name>A0A6J8C577_MYTCO</name>
<dbReference type="Gene3D" id="3.40.50.300">
    <property type="entry name" value="P-loop containing nucleotide triphosphate hydrolases"/>
    <property type="match status" value="1"/>
</dbReference>
<comment type="subcellular location">
    <subcellularLocation>
        <location evidence="1">Nucleus speckle</location>
    </subcellularLocation>
</comment>
<dbReference type="AlphaFoldDB" id="A0A6J8C577"/>
<comment type="function">
    <text evidence="9">Plays a role in the reduction of telomerase activity during differentiation of embryonic stem cells by binding to the core promoter of TERT and controlling its down-regulation.</text>
</comment>
<keyword evidence="2" id="KW-0488">Methylation</keyword>
<evidence type="ECO:0000313" key="15">
    <source>
        <dbReference type="Proteomes" id="UP000507470"/>
    </source>
</evidence>
<organism evidence="14 15">
    <name type="scientific">Mytilus coruscus</name>
    <name type="common">Sea mussel</name>
    <dbReference type="NCBI Taxonomy" id="42192"/>
    <lineage>
        <taxon>Eukaryota</taxon>
        <taxon>Metazoa</taxon>
        <taxon>Spiralia</taxon>
        <taxon>Lophotrochozoa</taxon>
        <taxon>Mollusca</taxon>
        <taxon>Bivalvia</taxon>
        <taxon>Autobranchia</taxon>
        <taxon>Pteriomorphia</taxon>
        <taxon>Mytilida</taxon>
        <taxon>Mytiloidea</taxon>
        <taxon>Mytilidae</taxon>
        <taxon>Mytilinae</taxon>
        <taxon>Mytilus</taxon>
    </lineage>
</organism>
<dbReference type="Proteomes" id="UP000507470">
    <property type="component" value="Unassembled WGS sequence"/>
</dbReference>
<feature type="compositionally biased region" description="Basic and acidic residues" evidence="13">
    <location>
        <begin position="453"/>
        <end position="464"/>
    </location>
</feature>